<name>A0ABN1VHU7_9PSEU</name>
<comment type="caution">
    <text evidence="1">The sequence shown here is derived from an EMBL/GenBank/DDBJ whole genome shotgun (WGS) entry which is preliminary data.</text>
</comment>
<evidence type="ECO:0008006" key="3">
    <source>
        <dbReference type="Google" id="ProtNLM"/>
    </source>
</evidence>
<dbReference type="EMBL" id="BAAALM010000009">
    <property type="protein sequence ID" value="GAA1208407.1"/>
    <property type="molecule type" value="Genomic_DNA"/>
</dbReference>
<sequence>MRVETAQLPPIDDSDDKILTTDNAVIMLDGASAFVPVQIPANTYADRLGRELRDLLTENDEADLTGILADAIRTTATAFELRPGESPSSTVTILRRRGDQLDVLVLGDNLVVLPDETLTDERMDDLDLAPRRRYRERLAGGGGYDDEHKILLTELQTQQATYRNVEGGYWIAEADPTAAAQALVWTRPVEAVPWAVLATDGAYNTMQHIGAADWPQLTTARADDLADILDRCQIWEAEDDPTGKQLPRAKRHDDKSIAVVTLG</sequence>
<gene>
    <name evidence="1" type="ORF">GCM10009675_30300</name>
</gene>
<dbReference type="InterPro" id="IPR036457">
    <property type="entry name" value="PPM-type-like_dom_sf"/>
</dbReference>
<protein>
    <recommendedName>
        <fullName evidence="3">Protein phosphatase 2C</fullName>
    </recommendedName>
</protein>
<proteinExistence type="predicted"/>
<dbReference type="Gene3D" id="3.60.40.10">
    <property type="entry name" value="PPM-type phosphatase domain"/>
    <property type="match status" value="1"/>
</dbReference>
<evidence type="ECO:0000313" key="1">
    <source>
        <dbReference type="EMBL" id="GAA1208407.1"/>
    </source>
</evidence>
<dbReference type="Proteomes" id="UP001500467">
    <property type="component" value="Unassembled WGS sequence"/>
</dbReference>
<accession>A0ABN1VHU7</accession>
<keyword evidence="2" id="KW-1185">Reference proteome</keyword>
<evidence type="ECO:0000313" key="2">
    <source>
        <dbReference type="Proteomes" id="UP001500467"/>
    </source>
</evidence>
<reference evidence="1 2" key="1">
    <citation type="journal article" date="2019" name="Int. J. Syst. Evol. Microbiol.">
        <title>The Global Catalogue of Microorganisms (GCM) 10K type strain sequencing project: providing services to taxonomists for standard genome sequencing and annotation.</title>
        <authorList>
            <consortium name="The Broad Institute Genomics Platform"/>
            <consortium name="The Broad Institute Genome Sequencing Center for Infectious Disease"/>
            <person name="Wu L."/>
            <person name="Ma J."/>
        </authorList>
    </citation>
    <scope>NUCLEOTIDE SEQUENCE [LARGE SCALE GENOMIC DNA]</scope>
    <source>
        <strain evidence="1 2">JCM 13022</strain>
    </source>
</reference>
<dbReference type="RefSeq" id="WP_253859851.1">
    <property type="nucleotide sequence ID" value="NZ_BAAALM010000009.1"/>
</dbReference>
<organism evidence="1 2">
    <name type="scientific">Prauserella alba</name>
    <dbReference type="NCBI Taxonomy" id="176898"/>
    <lineage>
        <taxon>Bacteria</taxon>
        <taxon>Bacillati</taxon>
        <taxon>Actinomycetota</taxon>
        <taxon>Actinomycetes</taxon>
        <taxon>Pseudonocardiales</taxon>
        <taxon>Pseudonocardiaceae</taxon>
        <taxon>Prauserella</taxon>
    </lineage>
</organism>
<dbReference type="SUPFAM" id="SSF81606">
    <property type="entry name" value="PP2C-like"/>
    <property type="match status" value="1"/>
</dbReference>